<evidence type="ECO:0000313" key="1">
    <source>
        <dbReference type="EMBL" id="JAD66341.1"/>
    </source>
</evidence>
<name>A0A0A9BSP8_ARUDO</name>
<organism evidence="1">
    <name type="scientific">Arundo donax</name>
    <name type="common">Giant reed</name>
    <name type="synonym">Donax arundinaceus</name>
    <dbReference type="NCBI Taxonomy" id="35708"/>
    <lineage>
        <taxon>Eukaryota</taxon>
        <taxon>Viridiplantae</taxon>
        <taxon>Streptophyta</taxon>
        <taxon>Embryophyta</taxon>
        <taxon>Tracheophyta</taxon>
        <taxon>Spermatophyta</taxon>
        <taxon>Magnoliopsida</taxon>
        <taxon>Liliopsida</taxon>
        <taxon>Poales</taxon>
        <taxon>Poaceae</taxon>
        <taxon>PACMAD clade</taxon>
        <taxon>Arundinoideae</taxon>
        <taxon>Arundineae</taxon>
        <taxon>Arundo</taxon>
    </lineage>
</organism>
<proteinExistence type="predicted"/>
<accession>A0A0A9BSP8</accession>
<dbReference type="EMBL" id="GBRH01231554">
    <property type="protein sequence ID" value="JAD66341.1"/>
    <property type="molecule type" value="Transcribed_RNA"/>
</dbReference>
<sequence length="13" mass="1373">MSMSACLGAYMHA</sequence>
<reference evidence="1" key="1">
    <citation type="submission" date="2014-09" db="EMBL/GenBank/DDBJ databases">
        <authorList>
            <person name="Magalhaes I.L.F."/>
            <person name="Oliveira U."/>
            <person name="Santos F.R."/>
            <person name="Vidigal T.H.D.A."/>
            <person name="Brescovit A.D."/>
            <person name="Santos A.J."/>
        </authorList>
    </citation>
    <scope>NUCLEOTIDE SEQUENCE</scope>
    <source>
        <tissue evidence="1">Shoot tissue taken approximately 20 cm above the soil surface</tissue>
    </source>
</reference>
<reference evidence="1" key="2">
    <citation type="journal article" date="2015" name="Data Brief">
        <title>Shoot transcriptome of the giant reed, Arundo donax.</title>
        <authorList>
            <person name="Barrero R.A."/>
            <person name="Guerrero F.D."/>
            <person name="Moolhuijzen P."/>
            <person name="Goolsby J.A."/>
            <person name="Tidwell J."/>
            <person name="Bellgard S.E."/>
            <person name="Bellgard M.I."/>
        </authorList>
    </citation>
    <scope>NUCLEOTIDE SEQUENCE</scope>
    <source>
        <tissue evidence="1">Shoot tissue taken approximately 20 cm above the soil surface</tissue>
    </source>
</reference>
<protein>
    <submittedName>
        <fullName evidence="1">Uncharacterized protein</fullName>
    </submittedName>
</protein>